<dbReference type="InterPro" id="IPR045860">
    <property type="entry name" value="Snake_toxin-like_sf"/>
</dbReference>
<evidence type="ECO:0000256" key="1">
    <source>
        <dbReference type="SAM" id="Phobius"/>
    </source>
</evidence>
<dbReference type="InterPro" id="IPR015013">
    <property type="entry name" value="Transforming_GF_b_rcpt_2_ecto"/>
</dbReference>
<feature type="transmembrane region" description="Helical" evidence="1">
    <location>
        <begin position="80"/>
        <end position="105"/>
    </location>
</feature>
<dbReference type="Gene3D" id="2.10.60.10">
    <property type="entry name" value="CD59"/>
    <property type="match status" value="1"/>
</dbReference>
<name>A0ABR3LT51_9TELE</name>
<evidence type="ECO:0000313" key="3">
    <source>
        <dbReference type="EMBL" id="KAL1254934.1"/>
    </source>
</evidence>
<dbReference type="Proteomes" id="UP001558613">
    <property type="component" value="Unassembled WGS sequence"/>
</dbReference>
<protein>
    <recommendedName>
        <fullName evidence="2">Transforming growth factor beta receptor 2 ectodomain domain-containing protein</fullName>
    </recommendedName>
</protein>
<dbReference type="SUPFAM" id="SSF57302">
    <property type="entry name" value="Snake toxin-like"/>
    <property type="match status" value="1"/>
</dbReference>
<proteinExistence type="predicted"/>
<sequence>MDNGFALFARRRNKGNATIETVCHDPALPFYGQYLTDYNNTICQMKQVKGMEDDFYICSCNLEECNDQLYFTDGDAKKDLLPVLLVSLVPALITAIVLLSTVYCYHCSASRISKRPKATALTSRPAQLS</sequence>
<keyword evidence="1" id="KW-1133">Transmembrane helix</keyword>
<keyword evidence="1" id="KW-0472">Membrane</keyword>
<reference evidence="3 4" key="1">
    <citation type="submission" date="2023-09" db="EMBL/GenBank/DDBJ databases">
        <authorList>
            <person name="Wang M."/>
        </authorList>
    </citation>
    <scope>NUCLEOTIDE SEQUENCE [LARGE SCALE GENOMIC DNA]</scope>
    <source>
        <strain evidence="3">GT-2023</strain>
        <tissue evidence="3">Liver</tissue>
    </source>
</reference>
<comment type="caution">
    <text evidence="3">The sequence shown here is derived from an EMBL/GenBank/DDBJ whole genome shotgun (WGS) entry which is preliminary data.</text>
</comment>
<keyword evidence="4" id="KW-1185">Reference proteome</keyword>
<feature type="domain" description="Transforming growth factor beta receptor 2 ectodomain" evidence="2">
    <location>
        <begin position="11"/>
        <end position="74"/>
    </location>
</feature>
<evidence type="ECO:0000313" key="4">
    <source>
        <dbReference type="Proteomes" id="UP001558613"/>
    </source>
</evidence>
<organism evidence="3 4">
    <name type="scientific">Cirrhinus molitorella</name>
    <name type="common">mud carp</name>
    <dbReference type="NCBI Taxonomy" id="172907"/>
    <lineage>
        <taxon>Eukaryota</taxon>
        <taxon>Metazoa</taxon>
        <taxon>Chordata</taxon>
        <taxon>Craniata</taxon>
        <taxon>Vertebrata</taxon>
        <taxon>Euteleostomi</taxon>
        <taxon>Actinopterygii</taxon>
        <taxon>Neopterygii</taxon>
        <taxon>Teleostei</taxon>
        <taxon>Ostariophysi</taxon>
        <taxon>Cypriniformes</taxon>
        <taxon>Cyprinidae</taxon>
        <taxon>Labeoninae</taxon>
        <taxon>Labeonini</taxon>
        <taxon>Cirrhinus</taxon>
    </lineage>
</organism>
<gene>
    <name evidence="3" type="ORF">QQF64_012995</name>
</gene>
<keyword evidence="1" id="KW-0812">Transmembrane</keyword>
<dbReference type="EMBL" id="JAYMGO010000019">
    <property type="protein sequence ID" value="KAL1254934.1"/>
    <property type="molecule type" value="Genomic_DNA"/>
</dbReference>
<accession>A0ABR3LT51</accession>
<dbReference type="Pfam" id="PF08917">
    <property type="entry name" value="ecTbetaR2"/>
    <property type="match status" value="1"/>
</dbReference>
<evidence type="ECO:0000259" key="2">
    <source>
        <dbReference type="Pfam" id="PF08917"/>
    </source>
</evidence>